<dbReference type="RefSeq" id="WP_186455766.1">
    <property type="nucleotide sequence ID" value="NZ_VITR01000006.1"/>
</dbReference>
<feature type="compositionally biased region" description="Basic and acidic residues" evidence="1">
    <location>
        <begin position="1"/>
        <end position="21"/>
    </location>
</feature>
<evidence type="ECO:0000313" key="3">
    <source>
        <dbReference type="Proteomes" id="UP000315751"/>
    </source>
</evidence>
<sequence length="51" mass="5683">MTDKPPAKSGADKSMTREERLAAALRENLRRRKVQSREREDAADTPAADGE</sequence>
<gene>
    <name evidence="2" type="ORF">FBZ90_106229</name>
</gene>
<proteinExistence type="predicted"/>
<keyword evidence="3" id="KW-1185">Reference proteome</keyword>
<reference evidence="2 3" key="1">
    <citation type="submission" date="2019-06" db="EMBL/GenBank/DDBJ databases">
        <title>Genomic Encyclopedia of Type Strains, Phase IV (KMG-V): Genome sequencing to study the core and pangenomes of soil and plant-associated prokaryotes.</title>
        <authorList>
            <person name="Whitman W."/>
        </authorList>
    </citation>
    <scope>NUCLEOTIDE SEQUENCE [LARGE SCALE GENOMIC DNA]</scope>
    <source>
        <strain evidence="2 3">BR 11622</strain>
    </source>
</reference>
<organism evidence="2 3">
    <name type="scientific">Nitrospirillum amazonense</name>
    <dbReference type="NCBI Taxonomy" id="28077"/>
    <lineage>
        <taxon>Bacteria</taxon>
        <taxon>Pseudomonadati</taxon>
        <taxon>Pseudomonadota</taxon>
        <taxon>Alphaproteobacteria</taxon>
        <taxon>Rhodospirillales</taxon>
        <taxon>Azospirillaceae</taxon>
        <taxon>Nitrospirillum</taxon>
    </lineage>
</organism>
<comment type="caution">
    <text evidence="2">The sequence shown here is derived from an EMBL/GenBank/DDBJ whole genome shotgun (WGS) entry which is preliminary data.</text>
</comment>
<protein>
    <submittedName>
        <fullName evidence="2">Uncharacterized protein</fullName>
    </submittedName>
</protein>
<dbReference type="EMBL" id="VITR01000006">
    <property type="protein sequence ID" value="TWB42628.1"/>
    <property type="molecule type" value="Genomic_DNA"/>
</dbReference>
<dbReference type="Proteomes" id="UP000315751">
    <property type="component" value="Unassembled WGS sequence"/>
</dbReference>
<evidence type="ECO:0000313" key="2">
    <source>
        <dbReference type="EMBL" id="TWB42628.1"/>
    </source>
</evidence>
<accession>A0A560H8J9</accession>
<evidence type="ECO:0000256" key="1">
    <source>
        <dbReference type="SAM" id="MobiDB-lite"/>
    </source>
</evidence>
<name>A0A560H8J9_9PROT</name>
<feature type="region of interest" description="Disordered" evidence="1">
    <location>
        <begin position="1"/>
        <end position="51"/>
    </location>
</feature>
<dbReference type="AlphaFoldDB" id="A0A560H8J9"/>